<keyword evidence="2" id="KW-1185">Reference proteome</keyword>
<proteinExistence type="predicted"/>
<dbReference type="EMBL" id="JANIEX010001148">
    <property type="protein sequence ID" value="KAJ3560566.1"/>
    <property type="molecule type" value="Genomic_DNA"/>
</dbReference>
<protein>
    <recommendedName>
        <fullName evidence="3">Reverse transcriptase domain-containing protein</fullName>
    </recommendedName>
</protein>
<dbReference type="PANTHER" id="PTHR31635:SF196">
    <property type="entry name" value="REVERSE TRANSCRIPTASE DOMAIN-CONTAINING PROTEIN-RELATED"/>
    <property type="match status" value="1"/>
</dbReference>
<evidence type="ECO:0000313" key="1">
    <source>
        <dbReference type="EMBL" id="KAJ3560566.1"/>
    </source>
</evidence>
<organism evidence="1 2">
    <name type="scientific">Leucocoprinus birnbaumii</name>
    <dbReference type="NCBI Taxonomy" id="56174"/>
    <lineage>
        <taxon>Eukaryota</taxon>
        <taxon>Fungi</taxon>
        <taxon>Dikarya</taxon>
        <taxon>Basidiomycota</taxon>
        <taxon>Agaricomycotina</taxon>
        <taxon>Agaricomycetes</taxon>
        <taxon>Agaricomycetidae</taxon>
        <taxon>Agaricales</taxon>
        <taxon>Agaricineae</taxon>
        <taxon>Agaricaceae</taxon>
        <taxon>Leucocoprinus</taxon>
    </lineage>
</organism>
<dbReference type="AlphaFoldDB" id="A0AAD5YL10"/>
<evidence type="ECO:0000313" key="2">
    <source>
        <dbReference type="Proteomes" id="UP001213000"/>
    </source>
</evidence>
<evidence type="ECO:0008006" key="3">
    <source>
        <dbReference type="Google" id="ProtNLM"/>
    </source>
</evidence>
<accession>A0AAD5YL10</accession>
<sequence length="169" mass="19085">MDIDESPEKTAEREVAINTALDSLECKLDNEEKAKLAKDLHSYEILVALLSSSNGKAPGPDGIPYELWKTLHQRDKNLEKENKEGFKVTKAMKIVFNDIENNGLKGGTDFTKAWMCLIYKKGDITEIKNYRPISVLNIDYKLFTKALQAKLAVVAPKIIHKNQASFMKN</sequence>
<gene>
    <name evidence="1" type="ORF">NP233_g10755</name>
</gene>
<name>A0AAD5YL10_9AGAR</name>
<dbReference type="Proteomes" id="UP001213000">
    <property type="component" value="Unassembled WGS sequence"/>
</dbReference>
<comment type="caution">
    <text evidence="1">The sequence shown here is derived from an EMBL/GenBank/DDBJ whole genome shotgun (WGS) entry which is preliminary data.</text>
</comment>
<reference evidence="1" key="1">
    <citation type="submission" date="2022-07" db="EMBL/GenBank/DDBJ databases">
        <title>Genome Sequence of Leucocoprinus birnbaumii.</title>
        <authorList>
            <person name="Buettner E."/>
        </authorList>
    </citation>
    <scope>NUCLEOTIDE SEQUENCE</scope>
    <source>
        <strain evidence="1">VT141</strain>
    </source>
</reference>
<dbReference type="PANTHER" id="PTHR31635">
    <property type="entry name" value="REVERSE TRANSCRIPTASE DOMAIN-CONTAINING PROTEIN-RELATED"/>
    <property type="match status" value="1"/>
</dbReference>